<comment type="similarity">
    <text evidence="2 5">Belongs to the glycosyl hydrolase 47 family.</text>
</comment>
<evidence type="ECO:0000256" key="3">
    <source>
        <dbReference type="ARBA" id="ARBA00022824"/>
    </source>
</evidence>
<evidence type="ECO:0000256" key="4">
    <source>
        <dbReference type="ARBA" id="ARBA00023180"/>
    </source>
</evidence>
<protein>
    <recommendedName>
        <fullName evidence="5">alpha-1,2-Mannosidase</fullName>
        <ecNumber evidence="5">3.2.1.-</ecNumber>
    </recommendedName>
</protein>
<accession>A0ABP0E6A9</accession>
<dbReference type="InterPro" id="IPR012341">
    <property type="entry name" value="6hp_glycosidase-like_sf"/>
</dbReference>
<dbReference type="Proteomes" id="UP001497600">
    <property type="component" value="Chromosome A"/>
</dbReference>
<proteinExistence type="inferred from homology"/>
<dbReference type="InterPro" id="IPR001382">
    <property type="entry name" value="Glyco_hydro_47"/>
</dbReference>
<dbReference type="PANTHER" id="PTHR45679:SF5">
    <property type="entry name" value="ER DEGRADATION-ENHANCING ALPHA-MANNOSIDASE-LIKE PROTEIN 1"/>
    <property type="match status" value="1"/>
</dbReference>
<dbReference type="PRINTS" id="PR00747">
    <property type="entry name" value="GLYHDRLASE47"/>
</dbReference>
<reference evidence="6 7" key="1">
    <citation type="submission" date="2024-01" db="EMBL/GenBank/DDBJ databases">
        <authorList>
            <consortium name="Genoscope - CEA"/>
            <person name="William W."/>
        </authorList>
    </citation>
    <scope>NUCLEOTIDE SEQUENCE [LARGE SCALE GENOMIC DNA]</scope>
    <source>
        <strain evidence="6 7">29B2s-10</strain>
    </source>
</reference>
<evidence type="ECO:0000256" key="2">
    <source>
        <dbReference type="ARBA" id="ARBA00007658"/>
    </source>
</evidence>
<dbReference type="SUPFAM" id="SSF48225">
    <property type="entry name" value="Seven-hairpin glycosidases"/>
    <property type="match status" value="1"/>
</dbReference>
<dbReference type="InterPro" id="IPR044674">
    <property type="entry name" value="EDEM1/2/3"/>
</dbReference>
<dbReference type="Gene3D" id="1.50.10.10">
    <property type="match status" value="1"/>
</dbReference>
<name>A0ABP0E6A9_9ASCO</name>
<keyword evidence="5" id="KW-0326">Glycosidase</keyword>
<keyword evidence="5" id="KW-0378">Hydrolase</keyword>
<organism evidence="6 7">
    <name type="scientific">[Candida] anglica</name>
    <dbReference type="NCBI Taxonomy" id="148631"/>
    <lineage>
        <taxon>Eukaryota</taxon>
        <taxon>Fungi</taxon>
        <taxon>Dikarya</taxon>
        <taxon>Ascomycota</taxon>
        <taxon>Saccharomycotina</taxon>
        <taxon>Pichiomycetes</taxon>
        <taxon>Debaryomycetaceae</taxon>
        <taxon>Kurtzmaniella</taxon>
    </lineage>
</organism>
<evidence type="ECO:0000313" key="6">
    <source>
        <dbReference type="EMBL" id="CAK7893855.1"/>
    </source>
</evidence>
<evidence type="ECO:0000256" key="1">
    <source>
        <dbReference type="ARBA" id="ARBA00004240"/>
    </source>
</evidence>
<dbReference type="EC" id="3.2.1.-" evidence="5"/>
<evidence type="ECO:0000256" key="5">
    <source>
        <dbReference type="RuleBase" id="RU361193"/>
    </source>
</evidence>
<dbReference type="EMBL" id="OZ004253">
    <property type="protein sequence ID" value="CAK7893855.1"/>
    <property type="molecule type" value="Genomic_DNA"/>
</dbReference>
<keyword evidence="4" id="KW-0325">Glycoprotein</keyword>
<dbReference type="Pfam" id="PF01532">
    <property type="entry name" value="Glyco_hydro_47"/>
    <property type="match status" value="1"/>
</dbReference>
<comment type="subcellular location">
    <subcellularLocation>
        <location evidence="1">Endoplasmic reticulum</location>
    </subcellularLocation>
</comment>
<gene>
    <name evidence="6" type="primary">MNL1</name>
    <name evidence="6" type="ORF">CAAN4_A09626</name>
</gene>
<sequence>MMWLFHSYPMWISQYNDGRTQYVGISYILTSAFLLTILGSCGVANAQVGNPDPISKEGVRQLRNATRDLFGHAWDSYMKYGFPADEVTPLTCQPHGPDYINIENTVRNDAMGNTSSTVLDNLDTLIIMERWNDLEVVLQYLHDEQEQLFEQDTIVQVFEQTIRSLGGLMSSHLLLDLLSKQERYSNIPCVTNYDGFLLSLAQDLGSRLLPAFKTSTELPVPRINLAKGVRAVPARMQLETNTAGAGSPVLEFTLLSKLTGDPSFEKYAKAAFYKIWRSRSTLDLMPMSLDPIESKWFETHTGIGASIDSFYEYAAKSAIIFDDENMWKVFTTSYRALRTHSRSHWTGMLFGNVGVADGQLFVHWIDSLGAFWTGLQVLTGQVSDAIKTHLMYWKVWNAYDSIPERVNIFGHEMLQLQYVTSSTALGITLEWYPLRPEFIESTYYLYRATRDPIYLQIGARILELLQTKFKTKCGFRGFQDVRTGEMQDRMETFVLSETLKYLYLLFDEEDRCFLHDNEVMKGKSWVFSTEAHPVWNPSPSNNDMGQDNSYLTDTSQLSSNSFLVHSSPNEPVQLVKYTMKEQKNILKRDPFEIKFSTCEVNPFPSVPFMSSAYYRMNDLFQAEHLFQYFLLRPECMGERSDFELTSSFYERYSLVQPNHGLLLQCARKVTTSFVDMFSGEMMFVPKTEVTEFAVIGAKNIDEDYTLHTHDLWIPNLANARIRFEKLQPSNVDTRNQDITPEYIEYFMTRGDIFQIKNNTRVLTENASPNSDTIFRILQINGVDVAPGVKVWTSPYVGDVCSFANPDIVLFGDYIVENLHAWW</sequence>
<keyword evidence="7" id="KW-1185">Reference proteome</keyword>
<keyword evidence="3" id="KW-0256">Endoplasmic reticulum</keyword>
<dbReference type="PANTHER" id="PTHR45679">
    <property type="entry name" value="ER DEGRADATION-ENHANCING ALPHA-MANNOSIDASE-LIKE PROTEIN 2"/>
    <property type="match status" value="1"/>
</dbReference>
<dbReference type="InterPro" id="IPR036026">
    <property type="entry name" value="Seven-hairpin_glycosidases"/>
</dbReference>
<evidence type="ECO:0000313" key="7">
    <source>
        <dbReference type="Proteomes" id="UP001497600"/>
    </source>
</evidence>